<dbReference type="GO" id="GO:0046872">
    <property type="term" value="F:metal ion binding"/>
    <property type="evidence" value="ECO:0007669"/>
    <property type="project" value="UniProtKB-KW"/>
</dbReference>
<feature type="domain" description="Coenzyme PQQ synthesis protein F-like C-terminal lobe" evidence="13">
    <location>
        <begin position="879"/>
        <end position="979"/>
    </location>
</feature>
<evidence type="ECO:0000256" key="7">
    <source>
        <dbReference type="ARBA" id="ARBA00023049"/>
    </source>
</evidence>
<evidence type="ECO:0000256" key="8">
    <source>
        <dbReference type="RuleBase" id="RU004447"/>
    </source>
</evidence>
<evidence type="ECO:0000313" key="15">
    <source>
        <dbReference type="Proteomes" id="UP000305067"/>
    </source>
</evidence>
<evidence type="ECO:0000256" key="4">
    <source>
        <dbReference type="ARBA" id="ARBA00022723"/>
    </source>
</evidence>
<dbReference type="PANTHER" id="PTHR43690:SF18">
    <property type="entry name" value="INSULIN-DEGRADING ENZYME-RELATED"/>
    <property type="match status" value="1"/>
</dbReference>
<reference evidence="14 15" key="1">
    <citation type="journal article" date="2019" name="Nat. Ecol. Evol.">
        <title>Megaphylogeny resolves global patterns of mushroom evolution.</title>
        <authorList>
            <person name="Varga T."/>
            <person name="Krizsan K."/>
            <person name="Foldi C."/>
            <person name="Dima B."/>
            <person name="Sanchez-Garcia M."/>
            <person name="Sanchez-Ramirez S."/>
            <person name="Szollosi G.J."/>
            <person name="Szarkandi J.G."/>
            <person name="Papp V."/>
            <person name="Albert L."/>
            <person name="Andreopoulos W."/>
            <person name="Angelini C."/>
            <person name="Antonin V."/>
            <person name="Barry K.W."/>
            <person name="Bougher N.L."/>
            <person name="Buchanan P."/>
            <person name="Buyck B."/>
            <person name="Bense V."/>
            <person name="Catcheside P."/>
            <person name="Chovatia M."/>
            <person name="Cooper J."/>
            <person name="Damon W."/>
            <person name="Desjardin D."/>
            <person name="Finy P."/>
            <person name="Geml J."/>
            <person name="Haridas S."/>
            <person name="Hughes K."/>
            <person name="Justo A."/>
            <person name="Karasinski D."/>
            <person name="Kautmanova I."/>
            <person name="Kiss B."/>
            <person name="Kocsube S."/>
            <person name="Kotiranta H."/>
            <person name="LaButti K.M."/>
            <person name="Lechner B.E."/>
            <person name="Liimatainen K."/>
            <person name="Lipzen A."/>
            <person name="Lukacs Z."/>
            <person name="Mihaltcheva S."/>
            <person name="Morgado L.N."/>
            <person name="Niskanen T."/>
            <person name="Noordeloos M.E."/>
            <person name="Ohm R.A."/>
            <person name="Ortiz-Santana B."/>
            <person name="Ovrebo C."/>
            <person name="Racz N."/>
            <person name="Riley R."/>
            <person name="Savchenko A."/>
            <person name="Shiryaev A."/>
            <person name="Soop K."/>
            <person name="Spirin V."/>
            <person name="Szebenyi C."/>
            <person name="Tomsovsky M."/>
            <person name="Tulloss R.E."/>
            <person name="Uehling J."/>
            <person name="Grigoriev I.V."/>
            <person name="Vagvolgyi C."/>
            <person name="Papp T."/>
            <person name="Martin F.M."/>
            <person name="Miettinen O."/>
            <person name="Hibbett D.S."/>
            <person name="Nagy L.G."/>
        </authorList>
    </citation>
    <scope>NUCLEOTIDE SEQUENCE [LARGE SCALE GENOMIC DNA]</scope>
    <source>
        <strain evidence="14 15">CBS 309.79</strain>
    </source>
</reference>
<feature type="domain" description="Peptidase M16 N-terminal" evidence="10">
    <location>
        <begin position="88"/>
        <end position="222"/>
    </location>
</feature>
<evidence type="ECO:0000259" key="12">
    <source>
        <dbReference type="Pfam" id="PF16187"/>
    </source>
</evidence>
<dbReference type="PROSITE" id="PS00143">
    <property type="entry name" value="INSULINASE"/>
    <property type="match status" value="1"/>
</dbReference>
<dbReference type="FunFam" id="3.30.830.10:FF:000012">
    <property type="entry name" value="Protease 3"/>
    <property type="match status" value="1"/>
</dbReference>
<gene>
    <name evidence="14" type="ORF">BDV98DRAFT_557658</name>
</gene>
<dbReference type="InterPro" id="IPR011249">
    <property type="entry name" value="Metalloenz_LuxS/M16"/>
</dbReference>
<proteinExistence type="inferred from homology"/>
<dbReference type="Pfam" id="PF22456">
    <property type="entry name" value="PqqF-like_C_4"/>
    <property type="match status" value="1"/>
</dbReference>
<evidence type="ECO:0000256" key="1">
    <source>
        <dbReference type="ARBA" id="ARBA00001947"/>
    </source>
</evidence>
<keyword evidence="4" id="KW-0479">Metal-binding</keyword>
<dbReference type="InterPro" id="IPR054734">
    <property type="entry name" value="PqqF-like_C_4"/>
</dbReference>
<evidence type="ECO:0000259" key="10">
    <source>
        <dbReference type="Pfam" id="PF00675"/>
    </source>
</evidence>
<keyword evidence="7" id="KW-0482">Metalloprotease</keyword>
<dbReference type="GO" id="GO:0004222">
    <property type="term" value="F:metalloendopeptidase activity"/>
    <property type="evidence" value="ECO:0007669"/>
    <property type="project" value="InterPro"/>
</dbReference>
<dbReference type="GO" id="GO:0005739">
    <property type="term" value="C:mitochondrion"/>
    <property type="evidence" value="ECO:0007669"/>
    <property type="project" value="TreeGrafter"/>
</dbReference>
<feature type="compositionally biased region" description="Polar residues" evidence="9">
    <location>
        <begin position="260"/>
        <end position="278"/>
    </location>
</feature>
<evidence type="ECO:0000256" key="3">
    <source>
        <dbReference type="ARBA" id="ARBA00022670"/>
    </source>
</evidence>
<comment type="similarity">
    <text evidence="2 8">Belongs to the peptidase M16 family.</text>
</comment>
<dbReference type="GO" id="GO:0043171">
    <property type="term" value="P:peptide catabolic process"/>
    <property type="evidence" value="ECO:0007669"/>
    <property type="project" value="TreeGrafter"/>
</dbReference>
<dbReference type="EMBL" id="ML178814">
    <property type="protein sequence ID" value="TFL07327.1"/>
    <property type="molecule type" value="Genomic_DNA"/>
</dbReference>
<evidence type="ECO:0000256" key="2">
    <source>
        <dbReference type="ARBA" id="ARBA00007261"/>
    </source>
</evidence>
<protein>
    <submittedName>
        <fullName evidence="14">Insulin-degrading enzyme</fullName>
    </submittedName>
</protein>
<evidence type="ECO:0000256" key="6">
    <source>
        <dbReference type="ARBA" id="ARBA00022833"/>
    </source>
</evidence>
<dbReference type="PANTHER" id="PTHR43690">
    <property type="entry name" value="NARDILYSIN"/>
    <property type="match status" value="1"/>
</dbReference>
<dbReference type="GO" id="GO:0051603">
    <property type="term" value="P:proteolysis involved in protein catabolic process"/>
    <property type="evidence" value="ECO:0007669"/>
    <property type="project" value="TreeGrafter"/>
</dbReference>
<organism evidence="14 15">
    <name type="scientific">Pterulicium gracile</name>
    <dbReference type="NCBI Taxonomy" id="1884261"/>
    <lineage>
        <taxon>Eukaryota</taxon>
        <taxon>Fungi</taxon>
        <taxon>Dikarya</taxon>
        <taxon>Basidiomycota</taxon>
        <taxon>Agaricomycotina</taxon>
        <taxon>Agaricomycetes</taxon>
        <taxon>Agaricomycetidae</taxon>
        <taxon>Agaricales</taxon>
        <taxon>Pleurotineae</taxon>
        <taxon>Pterulaceae</taxon>
        <taxon>Pterulicium</taxon>
    </lineage>
</organism>
<feature type="domain" description="Peptidase M16 middle/third" evidence="12">
    <location>
        <begin position="476"/>
        <end position="774"/>
    </location>
</feature>
<dbReference type="InterPro" id="IPR032632">
    <property type="entry name" value="Peptidase_M16_M"/>
</dbReference>
<dbReference type="Gene3D" id="3.30.830.10">
    <property type="entry name" value="Metalloenzyme, LuxS/M16 peptidase-like"/>
    <property type="match status" value="4"/>
</dbReference>
<dbReference type="GO" id="GO:0005829">
    <property type="term" value="C:cytosol"/>
    <property type="evidence" value="ECO:0007669"/>
    <property type="project" value="TreeGrafter"/>
</dbReference>
<dbReference type="OrthoDB" id="952271at2759"/>
<feature type="non-terminal residue" evidence="14">
    <location>
        <position position="1"/>
    </location>
</feature>
<dbReference type="STRING" id="1884261.A0A5C3R172"/>
<dbReference type="InterPro" id="IPR007863">
    <property type="entry name" value="Peptidase_M16_C"/>
</dbReference>
<evidence type="ECO:0000259" key="13">
    <source>
        <dbReference type="Pfam" id="PF22456"/>
    </source>
</evidence>
<dbReference type="FunFam" id="3.30.830.10:FF:000003">
    <property type="entry name" value="Insulin-degrading enzyme"/>
    <property type="match status" value="1"/>
</dbReference>
<evidence type="ECO:0000259" key="11">
    <source>
        <dbReference type="Pfam" id="PF05193"/>
    </source>
</evidence>
<dbReference type="AlphaFoldDB" id="A0A5C3R172"/>
<feature type="domain" description="Peptidase M16 C-terminal" evidence="11">
    <location>
        <begin position="290"/>
        <end position="462"/>
    </location>
</feature>
<keyword evidence="6" id="KW-0862">Zinc</keyword>
<dbReference type="Pfam" id="PF05193">
    <property type="entry name" value="Peptidase_M16_C"/>
    <property type="match status" value="1"/>
</dbReference>
<dbReference type="InterPro" id="IPR050626">
    <property type="entry name" value="Peptidase_M16"/>
</dbReference>
<dbReference type="SUPFAM" id="SSF63411">
    <property type="entry name" value="LuxS/MPP-like metallohydrolase"/>
    <property type="match status" value="4"/>
</dbReference>
<dbReference type="InterPro" id="IPR011765">
    <property type="entry name" value="Pept_M16_N"/>
</dbReference>
<dbReference type="Proteomes" id="UP000305067">
    <property type="component" value="Unassembled WGS sequence"/>
</dbReference>
<comment type="cofactor">
    <cofactor evidence="1">
        <name>Zn(2+)</name>
        <dbReference type="ChEBI" id="CHEBI:29105"/>
    </cofactor>
</comment>
<feature type="region of interest" description="Disordered" evidence="9">
    <location>
        <begin position="244"/>
        <end position="286"/>
    </location>
</feature>
<dbReference type="Pfam" id="PF16187">
    <property type="entry name" value="Peptidase_M16_M"/>
    <property type="match status" value="1"/>
</dbReference>
<dbReference type="Pfam" id="PF00675">
    <property type="entry name" value="Peptidase_M16"/>
    <property type="match status" value="1"/>
</dbReference>
<evidence type="ECO:0000313" key="14">
    <source>
        <dbReference type="EMBL" id="TFL07327.1"/>
    </source>
</evidence>
<keyword evidence="3" id="KW-0645">Protease</keyword>
<name>A0A5C3R172_9AGAR</name>
<keyword evidence="15" id="KW-1185">Reference proteome</keyword>
<sequence length="1155" mass="129828">MLPCVTSFGPLAWRTASLRSHPILKFKASLQRRISISNMHTSSEADWTAVTPPDAPAYHLYTKPIQQSPQDDREYSVVRLQNGLHATLVHDAKADKAAASLDVAVGHLYDPDDMPGLAHFCEHLLFMGTKEYPKENDYSEFLAKNNGASNAYTATSNTNYYFNVATSALAPSLSRFAAFFHSPLFSPSCTVRELNAVDSEHKKNHQQDAWRIFQLNKHLSRPGHVWNKFGSGNKDTLTRAAKTLQDSGKAQKSEDVPKSTLLTPPETSRAPSPAPSLSNEDDGGAIGRETRRRLVEWWEKEYCSSRMRLCVVGKESLEDLAKLVSTNFSPIAHRNRDPLPFIEGHPFGENEMGTQVSVDTIMRFHAIEMSFPLPYQAPNWKHKPADLLSHFVGHEGPGSLHAYLKKKGWITSLSSGPQNLARGFAMFKVTVYLTLDGFKNHKEIQLACFKYLSMLRASEISSYHQHETHQVSSIAFRFQEKRRPDDYASWISEHMSWPAPPELVLKAPRFIWDWDTPEDREIGHELLRSTLAGLTADKCRTVLMAKADEHAALHETPVQWEQEPIYGTKYHVARPADDFMAKACSANDIPDLFLPPPNDFIPTNLGVDKKDVEQTMTRPHLIRETPLSELWHKKDDQFWVPKASVILDMRSPVANASPLASVLTTLYADLVRDALNEYMYAAELAGLNYNFAPATNGLYATMSGYNDKLSTLVQCVLEKVKTLSIDPHRLEVMREQNKRDWDNFSMSQSYQLADYHARHLLTARHWTVQQKLEELSNATPDLLREHIQNMLCQMHVRILVHGNIYKEEAIKIAELAESGLKPCSLSPGSLDDLSLILPPSSNHTWSLDSPNPDQPNSAISYYMYLGSGLDPRRRVVSSLLAQILSEPAFNVLRTKEQLGYIVHCSLWNQSGSTHKGIRIIVQSEKGPTYLEYRVEEFLRSMKTTLEEMPEETFLEQRAGLDKKWREADKNLSEEANRFWAHIGSGLYDFHRKTNDADLLQEVTKDEVLALFSSHADPSASARSKLSVHTRSIQAKPKMVSTAAAQAFADLIKSRPNGTAELAEKISIQESMPAADFMVASKDKLIAANWTTEETAEVFTQLEALTEKHPVDPVVANAGGLAVTYVENAVAFKKSLAVSEPPRPIIQWGDLPTSRL</sequence>
<accession>A0A5C3R172</accession>
<dbReference type="FunFam" id="3.30.830.10:FF:000005">
    <property type="entry name" value="nardilysin isoform X1"/>
    <property type="match status" value="1"/>
</dbReference>
<dbReference type="InterPro" id="IPR001431">
    <property type="entry name" value="Pept_M16_Zn_BS"/>
</dbReference>
<evidence type="ECO:0000256" key="9">
    <source>
        <dbReference type="SAM" id="MobiDB-lite"/>
    </source>
</evidence>
<keyword evidence="5" id="KW-0378">Hydrolase</keyword>
<evidence type="ECO:0000256" key="5">
    <source>
        <dbReference type="ARBA" id="ARBA00022801"/>
    </source>
</evidence>